<sequence>MSQQEQQQLSNMSKLAELWQSYSQAIAAYTNQTPQSGPQSGTQAPNVNVASSPNSNAAAAAAVAAAQYYGTSGGASSSMLGTSGNNPSAAPPASNLPYAEFYAQMEKYYSACASYTQGQAAASYNSGSYTQQSSGSGSTHYSSGPLSQQNTGYSASTWRGRGGERGRSWGRGQRGSFGRGWRQYSDHWSPSSQNSAPPTGQDTLKANPEDVFDWWVAPATNSEPTIGPVGGHFSGRDDRGGHPRQHDVHRDDHRPHDVRKDDHHSDRYRNVREGDRSRWSPHGGKSPRARWEDDRTLRGGSSTNKTRSSLPEHPSHTPPKRIAESINFRSINPHMPANVESLVQQQIQLMMSPLLAKTAPPLPPRQFTVPPIIRDKQTEQPQSEPSHSTGGKDNLDSRGVKGDQKRDSTEAGLKATTERSSRSRSRSPVRSKLKDEEKEEAGGEGEKKVKQDREEADGEQKDAVGSEDTMDTANAKLNKPTILTEDVPCQSPESGNKDNKEQPVESGLEGYDSSKKYGEEYIREVTAFQCFLCGRRFWQQDEVEHHCRSQGHFTNYQIQQKCKLNLDEDEDDSNDK</sequence>
<accession>A0A8B7ZQR4</accession>
<evidence type="ECO:0000313" key="4">
    <source>
        <dbReference type="Proteomes" id="UP000694845"/>
    </source>
</evidence>
<feature type="region of interest" description="Disordered" evidence="2">
    <location>
        <begin position="377"/>
        <end position="512"/>
    </location>
</feature>
<dbReference type="GO" id="GO:0008270">
    <property type="term" value="F:zinc ion binding"/>
    <property type="evidence" value="ECO:0007669"/>
    <property type="project" value="UniProtKB-KW"/>
</dbReference>
<dbReference type="PROSITE" id="PS00028">
    <property type="entry name" value="ZINC_FINGER_C2H2_1"/>
    <property type="match status" value="1"/>
</dbReference>
<feature type="compositionally biased region" description="Low complexity" evidence="2">
    <location>
        <begin position="44"/>
        <end position="53"/>
    </location>
</feature>
<dbReference type="KEGG" id="aplc:110988566"/>
<keyword evidence="4" id="KW-1185">Reference proteome</keyword>
<feature type="compositionally biased region" description="Polar residues" evidence="2">
    <location>
        <begin position="30"/>
        <end position="43"/>
    </location>
</feature>
<feature type="compositionally biased region" description="Low complexity" evidence="2">
    <location>
        <begin position="125"/>
        <end position="144"/>
    </location>
</feature>
<evidence type="ECO:0000313" key="5">
    <source>
        <dbReference type="RefSeq" id="XP_022107913.1"/>
    </source>
</evidence>
<feature type="compositionally biased region" description="Basic and acidic residues" evidence="2">
    <location>
        <begin position="432"/>
        <end position="464"/>
    </location>
</feature>
<gene>
    <name evidence="5" type="primary">LOC110988566</name>
</gene>
<evidence type="ECO:0000256" key="2">
    <source>
        <dbReference type="SAM" id="MobiDB-lite"/>
    </source>
</evidence>
<feature type="compositionally biased region" description="Polar residues" evidence="2">
    <location>
        <begin position="145"/>
        <end position="157"/>
    </location>
</feature>
<feature type="region of interest" description="Disordered" evidence="2">
    <location>
        <begin position="30"/>
        <end position="53"/>
    </location>
</feature>
<feature type="domain" description="C2H2-type" evidence="3">
    <location>
        <begin position="528"/>
        <end position="557"/>
    </location>
</feature>
<dbReference type="OMA" id="DEVEHHC"/>
<dbReference type="GeneID" id="110988566"/>
<keyword evidence="1" id="KW-0862">Zinc</keyword>
<feature type="compositionally biased region" description="Polar residues" evidence="2">
    <location>
        <begin position="299"/>
        <end position="309"/>
    </location>
</feature>
<dbReference type="Proteomes" id="UP000694845">
    <property type="component" value="Unplaced"/>
</dbReference>
<dbReference type="PROSITE" id="PS50157">
    <property type="entry name" value="ZINC_FINGER_C2H2_2"/>
    <property type="match status" value="1"/>
</dbReference>
<feature type="compositionally biased region" description="Polar residues" evidence="2">
    <location>
        <begin position="379"/>
        <end position="391"/>
    </location>
</feature>
<dbReference type="InterPro" id="IPR013087">
    <property type="entry name" value="Znf_C2H2_type"/>
</dbReference>
<keyword evidence="1" id="KW-0479">Metal-binding</keyword>
<feature type="region of interest" description="Disordered" evidence="2">
    <location>
        <begin position="125"/>
        <end position="206"/>
    </location>
</feature>
<feature type="compositionally biased region" description="Polar residues" evidence="2">
    <location>
        <begin position="186"/>
        <end position="204"/>
    </location>
</feature>
<evidence type="ECO:0000259" key="3">
    <source>
        <dbReference type="PROSITE" id="PS50157"/>
    </source>
</evidence>
<feature type="compositionally biased region" description="Basic and acidic residues" evidence="2">
    <location>
        <begin position="393"/>
        <end position="409"/>
    </location>
</feature>
<feature type="compositionally biased region" description="Basic residues" evidence="2">
    <location>
        <begin position="422"/>
        <end position="431"/>
    </location>
</feature>
<dbReference type="RefSeq" id="XP_022107913.1">
    <property type="nucleotide sequence ID" value="XM_022252221.1"/>
</dbReference>
<dbReference type="OrthoDB" id="10423873at2759"/>
<evidence type="ECO:0000256" key="1">
    <source>
        <dbReference type="PROSITE-ProRule" id="PRU00042"/>
    </source>
</evidence>
<proteinExistence type="predicted"/>
<name>A0A8B7ZQR4_ACAPL</name>
<keyword evidence="1" id="KW-0863">Zinc-finger</keyword>
<reference evidence="5" key="1">
    <citation type="submission" date="2025-08" db="UniProtKB">
        <authorList>
            <consortium name="RefSeq"/>
        </authorList>
    </citation>
    <scope>IDENTIFICATION</scope>
</reference>
<protein>
    <submittedName>
        <fullName evidence="5">Uncharacterized protein LOC110988566</fullName>
    </submittedName>
</protein>
<feature type="compositionally biased region" description="Low complexity" evidence="2">
    <location>
        <begin position="83"/>
        <end position="95"/>
    </location>
</feature>
<feature type="region of interest" description="Disordered" evidence="2">
    <location>
        <begin position="74"/>
        <end position="95"/>
    </location>
</feature>
<feature type="region of interest" description="Disordered" evidence="2">
    <location>
        <begin position="220"/>
        <end position="321"/>
    </location>
</feature>
<organism evidence="4 5">
    <name type="scientific">Acanthaster planci</name>
    <name type="common">Crown-of-thorns starfish</name>
    <dbReference type="NCBI Taxonomy" id="133434"/>
    <lineage>
        <taxon>Eukaryota</taxon>
        <taxon>Metazoa</taxon>
        <taxon>Echinodermata</taxon>
        <taxon>Eleutherozoa</taxon>
        <taxon>Asterozoa</taxon>
        <taxon>Asteroidea</taxon>
        <taxon>Valvatacea</taxon>
        <taxon>Valvatida</taxon>
        <taxon>Acanthasteridae</taxon>
        <taxon>Acanthaster</taxon>
    </lineage>
</organism>
<feature type="compositionally biased region" description="Basic and acidic residues" evidence="2">
    <location>
        <begin position="234"/>
        <end position="278"/>
    </location>
</feature>
<dbReference type="AlphaFoldDB" id="A0A8B7ZQR4"/>